<comment type="caution">
    <text evidence="3">The sequence shown here is derived from an EMBL/GenBank/DDBJ whole genome shotgun (WGS) entry which is preliminary data.</text>
</comment>
<accession>A0A7J6M7F2</accession>
<feature type="domain" description="Cathepsin propeptide inhibitor" evidence="2">
    <location>
        <begin position="25"/>
        <end position="82"/>
    </location>
</feature>
<dbReference type="AlphaFoldDB" id="A0A7J6M7F2"/>
<reference evidence="3 4" key="1">
    <citation type="submission" date="2020-04" db="EMBL/GenBank/DDBJ databases">
        <title>Perkinsus chesapeaki whole genome sequence.</title>
        <authorList>
            <person name="Bogema D.R."/>
        </authorList>
    </citation>
    <scope>NUCLEOTIDE SEQUENCE [LARGE SCALE GENOMIC DNA]</scope>
    <source>
        <strain evidence="3">ATCC PRA-425</strain>
    </source>
</reference>
<dbReference type="EMBL" id="JAAPAO010000212">
    <property type="protein sequence ID" value="KAF4667395.1"/>
    <property type="molecule type" value="Genomic_DNA"/>
</dbReference>
<dbReference type="OrthoDB" id="10253408at2759"/>
<evidence type="ECO:0000256" key="1">
    <source>
        <dbReference type="SAM" id="Coils"/>
    </source>
</evidence>
<dbReference type="SMART" id="SM00848">
    <property type="entry name" value="Inhibitor_I29"/>
    <property type="match status" value="1"/>
</dbReference>
<evidence type="ECO:0000313" key="3">
    <source>
        <dbReference type="EMBL" id="KAF4667395.1"/>
    </source>
</evidence>
<dbReference type="Proteomes" id="UP000591131">
    <property type="component" value="Unassembled WGS sequence"/>
</dbReference>
<sequence length="151" mass="17122">MRITSGYLLVSWPVQALVDNIQSSFQEFMMKYNKVYDSLEDYKIALNAFAENIKEMEELKANSDIEHEVGLNEYFDMPKEVFKQTMPCRAAPPISNSSKPARFQVRHLFSDPPPSIDWQAAGALGPVRKQSTFFNKCGCCYAMASTGKCDE</sequence>
<proteinExistence type="predicted"/>
<feature type="coiled-coil region" evidence="1">
    <location>
        <begin position="39"/>
        <end position="66"/>
    </location>
</feature>
<dbReference type="Gene3D" id="3.90.70.10">
    <property type="entry name" value="Cysteine proteinases"/>
    <property type="match status" value="1"/>
</dbReference>
<gene>
    <name evidence="3" type="ORF">FOL47_003605</name>
</gene>
<dbReference type="InterPro" id="IPR038765">
    <property type="entry name" value="Papain-like_cys_pep_sf"/>
</dbReference>
<organism evidence="3 4">
    <name type="scientific">Perkinsus chesapeaki</name>
    <name type="common">Clam parasite</name>
    <name type="synonym">Perkinsus andrewsi</name>
    <dbReference type="NCBI Taxonomy" id="330153"/>
    <lineage>
        <taxon>Eukaryota</taxon>
        <taxon>Sar</taxon>
        <taxon>Alveolata</taxon>
        <taxon>Perkinsozoa</taxon>
        <taxon>Perkinsea</taxon>
        <taxon>Perkinsida</taxon>
        <taxon>Perkinsidae</taxon>
        <taxon>Perkinsus</taxon>
    </lineage>
</organism>
<dbReference type="InterPro" id="IPR013201">
    <property type="entry name" value="Prot_inhib_I29"/>
</dbReference>
<protein>
    <recommendedName>
        <fullName evidence="2">Cathepsin propeptide inhibitor domain-containing protein</fullName>
    </recommendedName>
</protein>
<evidence type="ECO:0000313" key="4">
    <source>
        <dbReference type="Proteomes" id="UP000591131"/>
    </source>
</evidence>
<keyword evidence="1" id="KW-0175">Coiled coil</keyword>
<keyword evidence="4" id="KW-1185">Reference proteome</keyword>
<dbReference type="Pfam" id="PF08246">
    <property type="entry name" value="Inhibitor_I29"/>
    <property type="match status" value="1"/>
</dbReference>
<name>A0A7J6M7F2_PERCH</name>
<dbReference type="SUPFAM" id="SSF54001">
    <property type="entry name" value="Cysteine proteinases"/>
    <property type="match status" value="1"/>
</dbReference>
<evidence type="ECO:0000259" key="2">
    <source>
        <dbReference type="SMART" id="SM00848"/>
    </source>
</evidence>